<organism evidence="1">
    <name type="scientific">Candidatus Kentrum sp. LPFa</name>
    <dbReference type="NCBI Taxonomy" id="2126335"/>
    <lineage>
        <taxon>Bacteria</taxon>
        <taxon>Pseudomonadati</taxon>
        <taxon>Pseudomonadota</taxon>
        <taxon>Gammaproteobacteria</taxon>
        <taxon>Candidatus Kentrum</taxon>
    </lineage>
</organism>
<protein>
    <submittedName>
        <fullName evidence="1">Uncharacterized protein</fullName>
    </submittedName>
</protein>
<proteinExistence type="predicted"/>
<dbReference type="EMBL" id="CAADFK010000024">
    <property type="protein sequence ID" value="VFK11764.1"/>
    <property type="molecule type" value="Genomic_DNA"/>
</dbReference>
<gene>
    <name evidence="1" type="ORF">BECKLPF1236B_GA0070989_102420</name>
</gene>
<accession>A0A450W407</accession>
<reference evidence="1" key="1">
    <citation type="submission" date="2019-02" db="EMBL/GenBank/DDBJ databases">
        <authorList>
            <person name="Gruber-Vodicka R. H."/>
            <person name="Seah K. B. B."/>
        </authorList>
    </citation>
    <scope>NUCLEOTIDE SEQUENCE</scope>
    <source>
        <strain evidence="1">BECK_S313</strain>
    </source>
</reference>
<dbReference type="AlphaFoldDB" id="A0A450W407"/>
<sequence length="82" mass="9897">MTTILAIFKLVTFPEHPEQNDQKSENLKNVVFHRPFWFRIFRVGKYYVTLDPMGHLFTYWKNKNSEKLYLEMKGPFNLGAKR</sequence>
<evidence type="ECO:0000313" key="1">
    <source>
        <dbReference type="EMBL" id="VFK11764.1"/>
    </source>
</evidence>
<name>A0A450W407_9GAMM</name>